<proteinExistence type="inferred from homology"/>
<comment type="similarity">
    <text evidence="1 8 9">Belongs to the universal ribosomal protein uS3 family.</text>
</comment>
<dbReference type="EMBL" id="PFBG01000033">
    <property type="protein sequence ID" value="PIR85699.1"/>
    <property type="molecule type" value="Genomic_DNA"/>
</dbReference>
<name>A0A2H0UH21_9BACT</name>
<dbReference type="GO" id="GO:0019843">
    <property type="term" value="F:rRNA binding"/>
    <property type="evidence" value="ECO:0007669"/>
    <property type="project" value="UniProtKB-UniRule"/>
</dbReference>
<dbReference type="InterPro" id="IPR018280">
    <property type="entry name" value="Ribosomal_uS3_CS"/>
</dbReference>
<dbReference type="PROSITE" id="PS50823">
    <property type="entry name" value="KH_TYPE_2"/>
    <property type="match status" value="1"/>
</dbReference>
<evidence type="ECO:0000256" key="2">
    <source>
        <dbReference type="ARBA" id="ARBA00022730"/>
    </source>
</evidence>
<comment type="subunit">
    <text evidence="8">Part of the 30S ribosomal subunit. Forms a tight complex with proteins S10 and S14.</text>
</comment>
<evidence type="ECO:0000256" key="8">
    <source>
        <dbReference type="HAMAP-Rule" id="MF_01309"/>
    </source>
</evidence>
<dbReference type="InterPro" id="IPR001351">
    <property type="entry name" value="Ribosomal_uS3_C"/>
</dbReference>
<dbReference type="NCBIfam" id="TIGR01009">
    <property type="entry name" value="rpsC_bact"/>
    <property type="match status" value="1"/>
</dbReference>
<dbReference type="PANTHER" id="PTHR11760">
    <property type="entry name" value="30S/40S RIBOSOMAL PROTEIN S3"/>
    <property type="match status" value="1"/>
</dbReference>
<evidence type="ECO:0000313" key="12">
    <source>
        <dbReference type="Proteomes" id="UP000229612"/>
    </source>
</evidence>
<dbReference type="Pfam" id="PF07650">
    <property type="entry name" value="KH_2"/>
    <property type="match status" value="1"/>
</dbReference>
<dbReference type="HAMAP" id="MF_01309_B">
    <property type="entry name" value="Ribosomal_uS3_B"/>
    <property type="match status" value="1"/>
</dbReference>
<dbReference type="InterPro" id="IPR009019">
    <property type="entry name" value="KH_sf_prok-type"/>
</dbReference>
<reference evidence="12" key="1">
    <citation type="submission" date="2017-09" db="EMBL/GenBank/DDBJ databases">
        <title>Depth-based differentiation of microbial function through sediment-hosted aquifers and enrichment of novel symbionts in the deep terrestrial subsurface.</title>
        <authorList>
            <person name="Probst A.J."/>
            <person name="Ladd B."/>
            <person name="Jarett J.K."/>
            <person name="Geller-Mcgrath D.E."/>
            <person name="Sieber C.M.K."/>
            <person name="Emerson J.B."/>
            <person name="Anantharaman K."/>
            <person name="Thomas B.C."/>
            <person name="Malmstrom R."/>
            <person name="Stieglmeier M."/>
            <person name="Klingl A."/>
            <person name="Woyke T."/>
            <person name="Ryan C.M."/>
            <person name="Banfield J.F."/>
        </authorList>
    </citation>
    <scope>NUCLEOTIDE SEQUENCE [LARGE SCALE GENOMIC DNA]</scope>
</reference>
<keyword evidence="3 8" id="KW-0694">RNA-binding</keyword>
<evidence type="ECO:0000256" key="1">
    <source>
        <dbReference type="ARBA" id="ARBA00010761"/>
    </source>
</evidence>
<dbReference type="Pfam" id="PF00189">
    <property type="entry name" value="Ribosomal_S3_C"/>
    <property type="match status" value="1"/>
</dbReference>
<comment type="caution">
    <text evidence="11">The sequence shown here is derived from an EMBL/GenBank/DDBJ whole genome shotgun (WGS) entry which is preliminary data.</text>
</comment>
<dbReference type="CDD" id="cd02412">
    <property type="entry name" value="KH-II_30S_S3"/>
    <property type="match status" value="1"/>
</dbReference>
<dbReference type="InterPro" id="IPR004044">
    <property type="entry name" value="KH_dom_type_2"/>
</dbReference>
<evidence type="ECO:0000259" key="10">
    <source>
        <dbReference type="PROSITE" id="PS50823"/>
    </source>
</evidence>
<accession>A0A2H0UH21</accession>
<dbReference type="PROSITE" id="PS00548">
    <property type="entry name" value="RIBOSOMAL_S3"/>
    <property type="match status" value="1"/>
</dbReference>
<comment type="function">
    <text evidence="6 8">Binds the lower part of the 30S subunit head. Binds mRNA in the 70S ribosome, positioning it for translation.</text>
</comment>
<dbReference type="SUPFAM" id="SSF54821">
    <property type="entry name" value="Ribosomal protein S3 C-terminal domain"/>
    <property type="match status" value="1"/>
</dbReference>
<dbReference type="Gene3D" id="3.30.300.20">
    <property type="match status" value="1"/>
</dbReference>
<dbReference type="InterPro" id="IPR036419">
    <property type="entry name" value="Ribosomal_S3_C_sf"/>
</dbReference>
<keyword evidence="2 8" id="KW-0699">rRNA-binding</keyword>
<feature type="domain" description="KH type-2" evidence="10">
    <location>
        <begin position="40"/>
        <end position="115"/>
    </location>
</feature>
<dbReference type="InterPro" id="IPR015946">
    <property type="entry name" value="KH_dom-like_a/b"/>
</dbReference>
<dbReference type="GO" id="GO:0003735">
    <property type="term" value="F:structural constituent of ribosome"/>
    <property type="evidence" value="ECO:0007669"/>
    <property type="project" value="InterPro"/>
</dbReference>
<dbReference type="GO" id="GO:0022627">
    <property type="term" value="C:cytosolic small ribosomal subunit"/>
    <property type="evidence" value="ECO:0007669"/>
    <property type="project" value="TreeGrafter"/>
</dbReference>
<protein>
    <recommendedName>
        <fullName evidence="7 8">Small ribosomal subunit protein uS3</fullName>
    </recommendedName>
</protein>
<dbReference type="PANTHER" id="PTHR11760:SF19">
    <property type="entry name" value="SMALL RIBOSOMAL SUBUNIT PROTEIN US3C"/>
    <property type="match status" value="1"/>
</dbReference>
<evidence type="ECO:0000313" key="11">
    <source>
        <dbReference type="EMBL" id="PIR85699.1"/>
    </source>
</evidence>
<keyword evidence="5 8" id="KW-0687">Ribonucleoprotein</keyword>
<evidence type="ECO:0000256" key="9">
    <source>
        <dbReference type="RuleBase" id="RU003624"/>
    </source>
</evidence>
<sequence length="242" mass="27890">MTHVAHPFIQRIGINRDWRSRWFTTDPKRFREYLRTDAAIRKFLFKKLKGMSVDVVEIERDEKEIRIIVKSARPGLVIGRSGEGAVKLKKEIDMLLRTLKLIEKPEIKLDIEEIRSPEVSAQLVGQMVAEGLEKRMQFRRVLKQTIEKVMANRDVQGVRIMMSGRLGGADMSRVEELKKGRIPLQTLRADIDFARIRANLPYGVIGIKVWIYRGDIFTDRRAAIDAPAREDSKAPARTPRNS</sequence>
<dbReference type="GO" id="GO:0006412">
    <property type="term" value="P:translation"/>
    <property type="evidence" value="ECO:0007669"/>
    <property type="project" value="UniProtKB-UniRule"/>
</dbReference>
<evidence type="ECO:0000256" key="5">
    <source>
        <dbReference type="ARBA" id="ARBA00023274"/>
    </source>
</evidence>
<dbReference type="Gene3D" id="3.30.1140.32">
    <property type="entry name" value="Ribosomal protein S3, C-terminal domain"/>
    <property type="match status" value="1"/>
</dbReference>
<keyword evidence="4 8" id="KW-0689">Ribosomal protein</keyword>
<evidence type="ECO:0000256" key="7">
    <source>
        <dbReference type="ARBA" id="ARBA00035257"/>
    </source>
</evidence>
<evidence type="ECO:0000256" key="6">
    <source>
        <dbReference type="ARBA" id="ARBA00024998"/>
    </source>
</evidence>
<dbReference type="Proteomes" id="UP000229612">
    <property type="component" value="Unassembled WGS sequence"/>
</dbReference>
<evidence type="ECO:0000256" key="3">
    <source>
        <dbReference type="ARBA" id="ARBA00022884"/>
    </source>
</evidence>
<dbReference type="AlphaFoldDB" id="A0A2H0UH21"/>
<dbReference type="InterPro" id="IPR057258">
    <property type="entry name" value="Ribosomal_uS3"/>
</dbReference>
<organism evidence="11 12">
    <name type="scientific">Candidatus Kaiserbacteria bacterium CG10_big_fil_rev_8_21_14_0_10_44_10</name>
    <dbReference type="NCBI Taxonomy" id="1974606"/>
    <lineage>
        <taxon>Bacteria</taxon>
        <taxon>Candidatus Kaiseribacteriota</taxon>
    </lineage>
</organism>
<dbReference type="InterPro" id="IPR005704">
    <property type="entry name" value="Ribosomal_uS3_bac-typ"/>
</dbReference>
<dbReference type="FunFam" id="3.30.300.20:FF:000001">
    <property type="entry name" value="30S ribosomal protein S3"/>
    <property type="match status" value="1"/>
</dbReference>
<dbReference type="GO" id="GO:0003729">
    <property type="term" value="F:mRNA binding"/>
    <property type="evidence" value="ECO:0007669"/>
    <property type="project" value="UniProtKB-UniRule"/>
</dbReference>
<evidence type="ECO:0000256" key="4">
    <source>
        <dbReference type="ARBA" id="ARBA00022980"/>
    </source>
</evidence>
<dbReference type="SUPFAM" id="SSF54814">
    <property type="entry name" value="Prokaryotic type KH domain (KH-domain type II)"/>
    <property type="match status" value="1"/>
</dbReference>
<gene>
    <name evidence="8" type="primary">rpsC</name>
    <name evidence="11" type="ORF">COU14_02915</name>
</gene>